<feature type="compositionally biased region" description="Acidic residues" evidence="2">
    <location>
        <begin position="259"/>
        <end position="269"/>
    </location>
</feature>
<keyword evidence="5" id="KW-1185">Reference proteome</keyword>
<sequence>YKSGEDMFQALRKVSQKNHISFHGQYTMPTDPLLSDRERVKMTANEQMYGFCKEYDLHELWAYLWENWYRPLRWRLWARSTVAEITILKTTMICESHWRRIKHDFLHHFHKPRLDLLVWILVTKLAPTYYRKLDIMKKDTGRYRELPSWRKAFKKEWKRCAKTSITLPLNLKYRPDVHRWVCTCPYLAKSRFLLCKHLVQGVEPVPPIFFLQVKRSRIAPVWSHPLLKLLHSQNTDELERLNEEPVVDRIDNIEKSEGEESDDEEEENDDVALNIGSTFKEQMEDLTRDLHSFADGLAYQIQFRDNRMLSAVLRHGGSFLRMMEACLEKEKRHNMNRGAPLATWDSGSASAMYYRTRPRRGEEGT</sequence>
<feature type="compositionally biased region" description="Basic and acidic residues" evidence="2">
    <location>
        <begin position="249"/>
        <end position="258"/>
    </location>
</feature>
<keyword evidence="1" id="KW-0863">Zinc-finger</keyword>
<dbReference type="AlphaFoldDB" id="A0AA38KXM6"/>
<evidence type="ECO:0000313" key="5">
    <source>
        <dbReference type="Proteomes" id="UP001163798"/>
    </source>
</evidence>
<dbReference type="Proteomes" id="UP001163798">
    <property type="component" value="Unassembled WGS sequence"/>
</dbReference>
<evidence type="ECO:0000256" key="2">
    <source>
        <dbReference type="SAM" id="MobiDB-lite"/>
    </source>
</evidence>
<comment type="caution">
    <text evidence="4">The sequence shown here is derived from an EMBL/GenBank/DDBJ whole genome shotgun (WGS) entry which is preliminary data.</text>
</comment>
<dbReference type="GO" id="GO:0008270">
    <property type="term" value="F:zinc ion binding"/>
    <property type="evidence" value="ECO:0007669"/>
    <property type="project" value="UniProtKB-KW"/>
</dbReference>
<evidence type="ECO:0000256" key="1">
    <source>
        <dbReference type="PROSITE-ProRule" id="PRU00325"/>
    </source>
</evidence>
<reference evidence="4" key="1">
    <citation type="submission" date="2022-08" db="EMBL/GenBank/DDBJ databases">
        <authorList>
            <consortium name="DOE Joint Genome Institute"/>
            <person name="Min B."/>
            <person name="Riley R."/>
            <person name="Sierra-Patev S."/>
            <person name="Naranjo-Ortiz M."/>
            <person name="Looney B."/>
            <person name="Konkel Z."/>
            <person name="Slot J.C."/>
            <person name="Sakamoto Y."/>
            <person name="Steenwyk J.L."/>
            <person name="Rokas A."/>
            <person name="Carro J."/>
            <person name="Camarero S."/>
            <person name="Ferreira P."/>
            <person name="Molpeceres G."/>
            <person name="Ruiz-Duenas F.J."/>
            <person name="Serrano A."/>
            <person name="Henrissat B."/>
            <person name="Drula E."/>
            <person name="Hughes K.W."/>
            <person name="Mata J.L."/>
            <person name="Ishikawa N.K."/>
            <person name="Vargas-Isla R."/>
            <person name="Ushijima S."/>
            <person name="Smith C.A."/>
            <person name="Ahrendt S."/>
            <person name="Andreopoulos W."/>
            <person name="He G."/>
            <person name="Labutti K."/>
            <person name="Lipzen A."/>
            <person name="Ng V."/>
            <person name="Sandor L."/>
            <person name="Barry K."/>
            <person name="Martinez A.T."/>
            <person name="Xiao Y."/>
            <person name="Gibbons J.G."/>
            <person name="Terashima K."/>
            <person name="Hibbett D.S."/>
            <person name="Grigoriev I.V."/>
        </authorList>
    </citation>
    <scope>NUCLEOTIDE SEQUENCE</scope>
    <source>
        <strain evidence="4">TFB10291</strain>
    </source>
</reference>
<feature type="domain" description="SWIM-type" evidence="3">
    <location>
        <begin position="167"/>
        <end position="206"/>
    </location>
</feature>
<protein>
    <recommendedName>
        <fullName evidence="3">SWIM-type domain-containing protein</fullName>
    </recommendedName>
</protein>
<evidence type="ECO:0000259" key="3">
    <source>
        <dbReference type="PROSITE" id="PS50966"/>
    </source>
</evidence>
<name>A0AA38KXM6_9AGAR</name>
<evidence type="ECO:0000313" key="4">
    <source>
        <dbReference type="EMBL" id="KAJ3782228.1"/>
    </source>
</evidence>
<gene>
    <name evidence="4" type="ORF">GGU10DRAFT_275997</name>
</gene>
<organism evidence="4 5">
    <name type="scientific">Lentinula aff. detonsa</name>
    <dbReference type="NCBI Taxonomy" id="2804958"/>
    <lineage>
        <taxon>Eukaryota</taxon>
        <taxon>Fungi</taxon>
        <taxon>Dikarya</taxon>
        <taxon>Basidiomycota</taxon>
        <taxon>Agaricomycotina</taxon>
        <taxon>Agaricomycetes</taxon>
        <taxon>Agaricomycetidae</taxon>
        <taxon>Agaricales</taxon>
        <taxon>Marasmiineae</taxon>
        <taxon>Omphalotaceae</taxon>
        <taxon>Lentinula</taxon>
    </lineage>
</organism>
<keyword evidence="1" id="KW-0479">Metal-binding</keyword>
<accession>A0AA38KXM6</accession>
<dbReference type="EMBL" id="MU793490">
    <property type="protein sequence ID" value="KAJ3782228.1"/>
    <property type="molecule type" value="Genomic_DNA"/>
</dbReference>
<dbReference type="InterPro" id="IPR007527">
    <property type="entry name" value="Znf_SWIM"/>
</dbReference>
<feature type="non-terminal residue" evidence="4">
    <location>
        <position position="1"/>
    </location>
</feature>
<proteinExistence type="predicted"/>
<keyword evidence="1" id="KW-0862">Zinc</keyword>
<dbReference type="PROSITE" id="PS50966">
    <property type="entry name" value="ZF_SWIM"/>
    <property type="match status" value="1"/>
</dbReference>
<feature type="region of interest" description="Disordered" evidence="2">
    <location>
        <begin position="249"/>
        <end position="269"/>
    </location>
</feature>